<dbReference type="EMBL" id="LXFE01000906">
    <property type="protein sequence ID" value="OLL24249.1"/>
    <property type="molecule type" value="Genomic_DNA"/>
</dbReference>
<keyword evidence="2" id="KW-0456">Lyase</keyword>
<dbReference type="InterPro" id="IPR043132">
    <property type="entry name" value="BCAT-like_C"/>
</dbReference>
<protein>
    <submittedName>
        <fullName evidence="2">Putative aminodeoxychorismate lyase</fullName>
    </submittedName>
</protein>
<accession>A0A1U7LNN8</accession>
<dbReference type="InterPro" id="IPR043131">
    <property type="entry name" value="BCAT-like_N"/>
</dbReference>
<dbReference type="Pfam" id="PF01063">
    <property type="entry name" value="Aminotran_4"/>
    <property type="match status" value="1"/>
</dbReference>
<dbReference type="GO" id="GO:0046394">
    <property type="term" value="P:carboxylic acid biosynthetic process"/>
    <property type="evidence" value="ECO:0007669"/>
    <property type="project" value="UniProtKB-ARBA"/>
</dbReference>
<evidence type="ECO:0000256" key="1">
    <source>
        <dbReference type="ARBA" id="ARBA00009320"/>
    </source>
</evidence>
<reference evidence="2 3" key="1">
    <citation type="submission" date="2016-04" db="EMBL/GenBank/DDBJ databases">
        <title>Evolutionary innovation and constraint leading to complex multicellularity in the Ascomycota.</title>
        <authorList>
            <person name="Cisse O."/>
            <person name="Nguyen A."/>
            <person name="Hewitt D.A."/>
            <person name="Jedd G."/>
            <person name="Stajich J.E."/>
        </authorList>
    </citation>
    <scope>NUCLEOTIDE SEQUENCE [LARGE SCALE GENOMIC DNA]</scope>
    <source>
        <strain evidence="2 3">DAH-3</strain>
    </source>
</reference>
<dbReference type="GO" id="GO:0016829">
    <property type="term" value="F:lyase activity"/>
    <property type="evidence" value="ECO:0007669"/>
    <property type="project" value="UniProtKB-KW"/>
</dbReference>
<dbReference type="PANTHER" id="PTHR42743">
    <property type="entry name" value="AMINO-ACID AMINOTRANSFERASE"/>
    <property type="match status" value="1"/>
</dbReference>
<dbReference type="InterPro" id="IPR036038">
    <property type="entry name" value="Aminotransferase-like"/>
</dbReference>
<organism evidence="2 3">
    <name type="scientific">Neolecta irregularis (strain DAH-3)</name>
    <dbReference type="NCBI Taxonomy" id="1198029"/>
    <lineage>
        <taxon>Eukaryota</taxon>
        <taxon>Fungi</taxon>
        <taxon>Dikarya</taxon>
        <taxon>Ascomycota</taxon>
        <taxon>Taphrinomycotina</taxon>
        <taxon>Neolectales</taxon>
        <taxon>Neolectaceae</taxon>
        <taxon>Neolecta</taxon>
    </lineage>
</organism>
<dbReference type="AlphaFoldDB" id="A0A1U7LNN8"/>
<keyword evidence="3" id="KW-1185">Reference proteome</keyword>
<dbReference type="InterPro" id="IPR050571">
    <property type="entry name" value="Class-IV_PLP-Dep_Aminotrnsfr"/>
</dbReference>
<dbReference type="PANTHER" id="PTHR42743:SF11">
    <property type="entry name" value="AMINODEOXYCHORISMATE LYASE"/>
    <property type="match status" value="1"/>
</dbReference>
<dbReference type="STRING" id="1198029.A0A1U7LNN8"/>
<proteinExistence type="inferred from homology"/>
<dbReference type="Proteomes" id="UP000186594">
    <property type="component" value="Unassembled WGS sequence"/>
</dbReference>
<dbReference type="InterPro" id="IPR001544">
    <property type="entry name" value="Aminotrans_IV"/>
</dbReference>
<evidence type="ECO:0000313" key="3">
    <source>
        <dbReference type="Proteomes" id="UP000186594"/>
    </source>
</evidence>
<gene>
    <name evidence="2" type="ORF">NEOLI_003955</name>
</gene>
<dbReference type="Gene3D" id="3.30.470.10">
    <property type="match status" value="1"/>
</dbReference>
<comment type="caution">
    <text evidence="2">The sequence shown here is derived from an EMBL/GenBank/DDBJ whole genome shotgun (WGS) entry which is preliminary data.</text>
</comment>
<evidence type="ECO:0000313" key="2">
    <source>
        <dbReference type="EMBL" id="OLL24249.1"/>
    </source>
</evidence>
<dbReference type="SUPFAM" id="SSF56752">
    <property type="entry name" value="D-aminoacid aminotransferase-like PLP-dependent enzymes"/>
    <property type="match status" value="1"/>
</dbReference>
<dbReference type="Gene3D" id="3.20.10.10">
    <property type="entry name" value="D-amino Acid Aminotransferase, subunit A, domain 2"/>
    <property type="match status" value="1"/>
</dbReference>
<dbReference type="OrthoDB" id="5288718at2759"/>
<name>A0A1U7LNN8_NEOID</name>
<comment type="similarity">
    <text evidence="1">Belongs to the class-IV pyridoxal-phosphate-dependent aminotransferase family.</text>
</comment>
<sequence length="217" mass="25056">MGLPSKDQVLKALSEKQFSMIESILYDPSLEQSFYLLHLHLQRLLYSAKNLNYNIDLDKVKKTLEETTPTTRTQTCCFRVIDPSYFLPASSFTEPIPDYFRPFVENKTTYRSHYTAARERFEITGNQEVLLWNERNELTEGSITNFAVLRKLKWITPPLECGLLDGVLRKTLLDQGTIKGVKIVEGKVFKERLQHGEEILLFNSVRGILKGVINICH</sequence>